<dbReference type="Pfam" id="PF01266">
    <property type="entry name" value="DAO"/>
    <property type="match status" value="1"/>
</dbReference>
<dbReference type="OrthoDB" id="2219495at2759"/>
<evidence type="ECO:0000256" key="4">
    <source>
        <dbReference type="ARBA" id="ARBA00022827"/>
    </source>
</evidence>
<keyword evidence="5" id="KW-0560">Oxidoreductase</keyword>
<dbReference type="RefSeq" id="XP_040717666.1">
    <property type="nucleotide sequence ID" value="XM_040857503.1"/>
</dbReference>
<dbReference type="GO" id="GO:0050660">
    <property type="term" value="F:flavin adenine dinucleotide binding"/>
    <property type="evidence" value="ECO:0007669"/>
    <property type="project" value="InterPro"/>
</dbReference>
<dbReference type="Gene3D" id="3.30.9.10">
    <property type="entry name" value="D-Amino Acid Oxidase, subunit A, domain 2"/>
    <property type="match status" value="1"/>
</dbReference>
<protein>
    <submittedName>
        <fullName evidence="7">FAD dependent oxidoreductase</fullName>
    </submittedName>
</protein>
<dbReference type="SUPFAM" id="SSF51905">
    <property type="entry name" value="FAD/NAD(P)-binding domain"/>
    <property type="match status" value="1"/>
</dbReference>
<dbReference type="GO" id="GO:0008115">
    <property type="term" value="F:sarcosine oxidase activity"/>
    <property type="evidence" value="ECO:0007669"/>
    <property type="project" value="TreeGrafter"/>
</dbReference>
<evidence type="ECO:0000313" key="8">
    <source>
        <dbReference type="Proteomes" id="UP000193689"/>
    </source>
</evidence>
<name>A0A1Y2E697_9PEZI</name>
<evidence type="ECO:0000256" key="5">
    <source>
        <dbReference type="ARBA" id="ARBA00023002"/>
    </source>
</evidence>
<comment type="cofactor">
    <cofactor evidence="1">
        <name>FAD</name>
        <dbReference type="ChEBI" id="CHEBI:57692"/>
    </cofactor>
</comment>
<dbReference type="STRING" id="1141098.A0A1Y2E697"/>
<feature type="domain" description="FAD dependent oxidoreductase" evidence="6">
    <location>
        <begin position="6"/>
        <end position="389"/>
    </location>
</feature>
<dbReference type="GO" id="GO:0051698">
    <property type="term" value="F:saccharopine oxidase activity"/>
    <property type="evidence" value="ECO:0007669"/>
    <property type="project" value="TreeGrafter"/>
</dbReference>
<evidence type="ECO:0000256" key="1">
    <source>
        <dbReference type="ARBA" id="ARBA00001974"/>
    </source>
</evidence>
<keyword evidence="4" id="KW-0274">FAD</keyword>
<comment type="caution">
    <text evidence="7">The sequence shown here is derived from an EMBL/GenBank/DDBJ whole genome shotgun (WGS) entry which is preliminary data.</text>
</comment>
<keyword evidence="8" id="KW-1185">Reference proteome</keyword>
<comment type="similarity">
    <text evidence="2">Belongs to the MSOX/MTOX family.</text>
</comment>
<dbReference type="InterPro" id="IPR036188">
    <property type="entry name" value="FAD/NAD-bd_sf"/>
</dbReference>
<dbReference type="Gene3D" id="3.50.50.60">
    <property type="entry name" value="FAD/NAD(P)-binding domain"/>
    <property type="match status" value="1"/>
</dbReference>
<proteinExistence type="inferred from homology"/>
<keyword evidence="3" id="KW-0285">Flavoprotein</keyword>
<dbReference type="Proteomes" id="UP000193689">
    <property type="component" value="Unassembled WGS sequence"/>
</dbReference>
<evidence type="ECO:0000313" key="7">
    <source>
        <dbReference type="EMBL" id="ORY67042.1"/>
    </source>
</evidence>
<dbReference type="InterPro" id="IPR006076">
    <property type="entry name" value="FAD-dep_OxRdtase"/>
</dbReference>
<gene>
    <name evidence="7" type="ORF">BCR38DRAFT_387323</name>
</gene>
<dbReference type="PANTHER" id="PTHR10961">
    <property type="entry name" value="PEROXISOMAL SARCOSINE OXIDASE"/>
    <property type="match status" value="1"/>
</dbReference>
<reference evidence="7 8" key="1">
    <citation type="submission" date="2016-07" db="EMBL/GenBank/DDBJ databases">
        <title>Pervasive Adenine N6-methylation of Active Genes in Fungi.</title>
        <authorList>
            <consortium name="DOE Joint Genome Institute"/>
            <person name="Mondo S.J."/>
            <person name="Dannebaum R.O."/>
            <person name="Kuo R.C."/>
            <person name="Labutti K."/>
            <person name="Haridas S."/>
            <person name="Kuo A."/>
            <person name="Salamov A."/>
            <person name="Ahrendt S.R."/>
            <person name="Lipzen A."/>
            <person name="Sullivan W."/>
            <person name="Andreopoulos W.B."/>
            <person name="Clum A."/>
            <person name="Lindquist E."/>
            <person name="Daum C."/>
            <person name="Ramamoorthy G.K."/>
            <person name="Gryganskyi A."/>
            <person name="Culley D."/>
            <person name="Magnuson J.K."/>
            <person name="James T.Y."/>
            <person name="O'Malley M.A."/>
            <person name="Stajich J.E."/>
            <person name="Spatafora J.W."/>
            <person name="Visel A."/>
            <person name="Grigoriev I.V."/>
        </authorList>
    </citation>
    <scope>NUCLEOTIDE SEQUENCE [LARGE SCALE GENOMIC DNA]</scope>
    <source>
        <strain evidence="7 8">CBS 129021</strain>
    </source>
</reference>
<dbReference type="AlphaFoldDB" id="A0A1Y2E697"/>
<evidence type="ECO:0000259" key="6">
    <source>
        <dbReference type="Pfam" id="PF01266"/>
    </source>
</evidence>
<organism evidence="7 8">
    <name type="scientific">Pseudomassariella vexata</name>
    <dbReference type="NCBI Taxonomy" id="1141098"/>
    <lineage>
        <taxon>Eukaryota</taxon>
        <taxon>Fungi</taxon>
        <taxon>Dikarya</taxon>
        <taxon>Ascomycota</taxon>
        <taxon>Pezizomycotina</taxon>
        <taxon>Sordariomycetes</taxon>
        <taxon>Xylariomycetidae</taxon>
        <taxon>Amphisphaeriales</taxon>
        <taxon>Pseudomassariaceae</taxon>
        <taxon>Pseudomassariella</taxon>
    </lineage>
</organism>
<accession>A0A1Y2E697</accession>
<dbReference type="EMBL" id="MCFJ01000004">
    <property type="protein sequence ID" value="ORY67042.1"/>
    <property type="molecule type" value="Genomic_DNA"/>
</dbReference>
<evidence type="ECO:0000256" key="3">
    <source>
        <dbReference type="ARBA" id="ARBA00022630"/>
    </source>
</evidence>
<evidence type="ECO:0000256" key="2">
    <source>
        <dbReference type="ARBA" id="ARBA00010989"/>
    </source>
</evidence>
<dbReference type="PANTHER" id="PTHR10961:SF37">
    <property type="entry name" value="FAD DEPENDENT OXIDOREDUCTASE DOMAIN-CONTAINING PROTEIN"/>
    <property type="match status" value="1"/>
</dbReference>
<dbReference type="InParanoid" id="A0A1Y2E697"/>
<dbReference type="GeneID" id="63773715"/>
<sequence>MASDSYIIVGAGVFGTSTAYHLINKHPQAQVTLIDRDAYDAPARVAASWDWNKVVRADYVDIKYCELALEAKEVWAKDALWKPFYHESGVYWISPTNFAQKVADNFKKLGAEFELYVLPVDEARKQFDGLFNDADYTGVKEVLVNKSSGWGAAKDALQKVTKTAVGLGVRYVVAEVTALQFDGAGDCTGITTAKGDSLLASHIILSTGAYTPMLLANSAPDREDLQAGGRMIATGTTEATARLDPSDLTRFAQGPVGISTLPQDRGASNGSLPTVDNCMKFWGQTMYKNTHPHSSGRNISMPPKDPDYAMWHVPELLKEDVRLANTQIFGHMGEGLTFDQYRICWDAVTPSEDFIISPHSACNNLFVATCGSFHGWKFFPILGKYIVQMLEGTLDQELVKKWAWARHLPDTDNNGVWPRKELADLKST</sequence>
<dbReference type="InterPro" id="IPR045170">
    <property type="entry name" value="MTOX"/>
</dbReference>